<dbReference type="EMBL" id="CP014334">
    <property type="protein sequence ID" value="AMW32504.1"/>
    <property type="molecule type" value="Genomic_DNA"/>
</dbReference>
<proteinExistence type="predicted"/>
<keyword evidence="1" id="KW-1133">Transmembrane helix</keyword>
<gene>
    <name evidence="2" type="ORF">NA23_03835</name>
</gene>
<feature type="transmembrane region" description="Helical" evidence="1">
    <location>
        <begin position="60"/>
        <end position="87"/>
    </location>
</feature>
<evidence type="ECO:0000256" key="1">
    <source>
        <dbReference type="SAM" id="Phobius"/>
    </source>
</evidence>
<evidence type="ECO:0000313" key="2">
    <source>
        <dbReference type="EMBL" id="AMW32504.1"/>
    </source>
</evidence>
<feature type="transmembrane region" description="Helical" evidence="1">
    <location>
        <begin position="30"/>
        <end position="48"/>
    </location>
</feature>
<feature type="transmembrane region" description="Helical" evidence="1">
    <location>
        <begin position="7"/>
        <end position="24"/>
    </location>
</feature>
<keyword evidence="1" id="KW-0472">Membrane</keyword>
<dbReference type="Proteomes" id="UP000093740">
    <property type="component" value="Chromosome"/>
</dbReference>
<protein>
    <submittedName>
        <fullName evidence="2">Uncharacterized protein</fullName>
    </submittedName>
</protein>
<feature type="transmembrane region" description="Helical" evidence="1">
    <location>
        <begin position="99"/>
        <end position="115"/>
    </location>
</feature>
<keyword evidence="3" id="KW-1185">Reference proteome</keyword>
<dbReference type="KEGG" id="fia:NA23_03835"/>
<keyword evidence="1" id="KW-0812">Transmembrane</keyword>
<accession>A0AAI8CKB4</accession>
<reference evidence="2 3" key="1">
    <citation type="journal article" date="2015" name="Stand. Genomic Sci.">
        <title>Genome sequence of a native-feather degrading extremely thermophilic Eubacterium, Fervidobacterium islandicum AW-1.</title>
        <authorList>
            <person name="Lee Y.J."/>
            <person name="Jeong H."/>
            <person name="Park G.S."/>
            <person name="Kwak Y."/>
            <person name="Lee S.J."/>
            <person name="Lee S.J."/>
            <person name="Park M.K."/>
            <person name="Kim J.Y."/>
            <person name="Kang H.K."/>
            <person name="Shin J.H."/>
            <person name="Lee D.W."/>
        </authorList>
    </citation>
    <scope>NUCLEOTIDE SEQUENCE [LARGE SCALE GENOMIC DNA]</scope>
    <source>
        <strain evidence="2 3">AW-1</strain>
    </source>
</reference>
<dbReference type="RefSeq" id="WP_033191037.1">
    <property type="nucleotide sequence ID" value="NZ_CP014334.2"/>
</dbReference>
<sequence>MRSLNKILGLELFLSLLTFLMYIIRGDFIFSLVIFSFTLIFLTAFREFGSTSYSFRIAHLYVGSVLFTIAASYVLLGYLISFVNLLFGERPNELSLSDIILLITGAYSLFNVFYLRKVGLKPGNKAVRNY</sequence>
<dbReference type="AlphaFoldDB" id="A0AAI8CKB4"/>
<name>A0AAI8CKB4_FERIS</name>
<organism evidence="2 3">
    <name type="scientific">Fervidobacterium islandicum</name>
    <dbReference type="NCBI Taxonomy" id="2423"/>
    <lineage>
        <taxon>Bacteria</taxon>
        <taxon>Thermotogati</taxon>
        <taxon>Thermotogota</taxon>
        <taxon>Thermotogae</taxon>
        <taxon>Thermotogales</taxon>
        <taxon>Fervidobacteriaceae</taxon>
        <taxon>Fervidobacterium</taxon>
    </lineage>
</organism>
<evidence type="ECO:0000313" key="3">
    <source>
        <dbReference type="Proteomes" id="UP000093740"/>
    </source>
</evidence>